<dbReference type="GO" id="GO:0008757">
    <property type="term" value="F:S-adenosylmethionine-dependent methyltransferase activity"/>
    <property type="evidence" value="ECO:0007669"/>
    <property type="project" value="InterPro"/>
</dbReference>
<feature type="domain" description="Methyltransferase type 11" evidence="2">
    <location>
        <begin position="41"/>
        <end position="138"/>
    </location>
</feature>
<keyword evidence="3" id="KW-0808">Transferase</keyword>
<dbReference type="SUPFAM" id="SSF53335">
    <property type="entry name" value="S-adenosyl-L-methionine-dependent methyltransferases"/>
    <property type="match status" value="1"/>
</dbReference>
<organism evidence="3 4">
    <name type="scientific">Brevibacillus thermoruber</name>
    <dbReference type="NCBI Taxonomy" id="33942"/>
    <lineage>
        <taxon>Bacteria</taxon>
        <taxon>Bacillati</taxon>
        <taxon>Bacillota</taxon>
        <taxon>Bacilli</taxon>
        <taxon>Bacillales</taxon>
        <taxon>Paenibacillaceae</taxon>
        <taxon>Brevibacillus</taxon>
    </lineage>
</organism>
<accession>A0A9X3Z5N0</accession>
<dbReference type="CDD" id="cd02440">
    <property type="entry name" value="AdoMet_MTases"/>
    <property type="match status" value="1"/>
</dbReference>
<dbReference type="InterPro" id="IPR029063">
    <property type="entry name" value="SAM-dependent_MTases_sf"/>
</dbReference>
<dbReference type="Proteomes" id="UP001151071">
    <property type="component" value="Unassembled WGS sequence"/>
</dbReference>
<comment type="caution">
    <text evidence="3">The sequence shown here is derived from an EMBL/GenBank/DDBJ whole genome shotgun (WGS) entry which is preliminary data.</text>
</comment>
<feature type="region of interest" description="Disordered" evidence="1">
    <location>
        <begin position="1"/>
        <end position="22"/>
    </location>
</feature>
<proteinExistence type="predicted"/>
<dbReference type="EMBL" id="JAPYYP010000051">
    <property type="protein sequence ID" value="MDA5110914.1"/>
    <property type="molecule type" value="Genomic_DNA"/>
</dbReference>
<evidence type="ECO:0000256" key="1">
    <source>
        <dbReference type="SAM" id="MobiDB-lite"/>
    </source>
</evidence>
<dbReference type="PANTHER" id="PTHR43591">
    <property type="entry name" value="METHYLTRANSFERASE"/>
    <property type="match status" value="1"/>
</dbReference>
<gene>
    <name evidence="3" type="ORF">O3V59_21485</name>
</gene>
<dbReference type="AlphaFoldDB" id="A0A9X3Z5N0"/>
<dbReference type="GO" id="GO:0032259">
    <property type="term" value="P:methylation"/>
    <property type="evidence" value="ECO:0007669"/>
    <property type="project" value="UniProtKB-KW"/>
</dbReference>
<dbReference type="InterPro" id="IPR013216">
    <property type="entry name" value="Methyltransf_11"/>
</dbReference>
<dbReference type="PANTHER" id="PTHR43591:SF24">
    <property type="entry name" value="2-METHOXY-6-POLYPRENYL-1,4-BENZOQUINOL METHYLASE, MITOCHONDRIAL"/>
    <property type="match status" value="1"/>
</dbReference>
<sequence length="189" mass="21692">MSERRFDPSHMEKLDNPERRKALPPEKILATLEIRPNDIVLDLGSGTGYFTLPAARLTSGKVYALDVEPKMLEVLEQRVKEQQFNHVELVEGKIEDIPMENNQVDRIIASFVLHEVDPLSKGIREIRRVLKSGGRCLCIEWKKKPTEQGPPLAHRIHSDDMKKAFEENGFQIVHFAYPTEAHYIIVAQK</sequence>
<dbReference type="RefSeq" id="WP_035301126.1">
    <property type="nucleotide sequence ID" value="NZ_JAPYYP010000051.1"/>
</dbReference>
<evidence type="ECO:0000313" key="3">
    <source>
        <dbReference type="EMBL" id="MDA5110914.1"/>
    </source>
</evidence>
<dbReference type="Gene3D" id="3.40.50.150">
    <property type="entry name" value="Vaccinia Virus protein VP39"/>
    <property type="match status" value="1"/>
</dbReference>
<protein>
    <submittedName>
        <fullName evidence="3">Class I SAM-dependent methyltransferase</fullName>
    </submittedName>
</protein>
<dbReference type="Pfam" id="PF08241">
    <property type="entry name" value="Methyltransf_11"/>
    <property type="match status" value="1"/>
</dbReference>
<keyword evidence="3" id="KW-0489">Methyltransferase</keyword>
<keyword evidence="4" id="KW-1185">Reference proteome</keyword>
<evidence type="ECO:0000313" key="4">
    <source>
        <dbReference type="Proteomes" id="UP001151071"/>
    </source>
</evidence>
<reference evidence="3" key="1">
    <citation type="submission" date="2022-12" db="EMBL/GenBank/DDBJ databases">
        <title>Draft genome sequence of the thermophilic strain Brevibacillus thermoruber HT42, isolated from Los Humeros, Puebla, Mexico, with biotechnological potential.</title>
        <authorList>
            <person name="Lara Sanchez J."/>
            <person name="Solis Palacios R."/>
            <person name="Bustos Baena A.S."/>
            <person name="Ruz Baez A.E."/>
            <person name="Espinosa Luna G."/>
            <person name="Oliart Ros R.M."/>
        </authorList>
    </citation>
    <scope>NUCLEOTIDE SEQUENCE</scope>
    <source>
        <strain evidence="3">HT42</strain>
    </source>
</reference>
<name>A0A9X3Z5N0_9BACL</name>
<evidence type="ECO:0000259" key="2">
    <source>
        <dbReference type="Pfam" id="PF08241"/>
    </source>
</evidence>